<dbReference type="Proteomes" id="UP000477311">
    <property type="component" value="Unassembled WGS sequence"/>
</dbReference>
<keyword evidence="3" id="KW-1185">Reference proteome</keyword>
<dbReference type="RefSeq" id="WP_165106739.1">
    <property type="nucleotide sequence ID" value="NZ_JAAKYA010000042.1"/>
</dbReference>
<protein>
    <submittedName>
        <fullName evidence="2">Uncharacterized protein</fullName>
    </submittedName>
</protein>
<organism evidence="2 3">
    <name type="scientific">Limisphaera ngatamarikiensis</name>
    <dbReference type="NCBI Taxonomy" id="1324935"/>
    <lineage>
        <taxon>Bacteria</taxon>
        <taxon>Pseudomonadati</taxon>
        <taxon>Verrucomicrobiota</taxon>
        <taxon>Verrucomicrobiia</taxon>
        <taxon>Limisphaerales</taxon>
        <taxon>Limisphaeraceae</taxon>
        <taxon>Limisphaera</taxon>
    </lineage>
</organism>
<accession>A0A6M1RVZ8</accession>
<proteinExistence type="predicted"/>
<sequence>MNDRFTRPRRGETYGAGAPARLRRLLAWLGAGVLGLVLFQACGRSGPSTDPAATPPTGSPPSVEPGQPLGPPGSPAHVNTPAAPAAAAPDLQALTQAVRRYSAERRRVPGGLDEVVAAGYIKTLPPPPPGMRYTIDPKRLEVMLVKR</sequence>
<feature type="region of interest" description="Disordered" evidence="1">
    <location>
        <begin position="44"/>
        <end position="88"/>
    </location>
</feature>
<comment type="caution">
    <text evidence="2">The sequence shown here is derived from an EMBL/GenBank/DDBJ whole genome shotgun (WGS) entry which is preliminary data.</text>
</comment>
<dbReference type="EMBL" id="JAAKYA010000042">
    <property type="protein sequence ID" value="NGO38982.1"/>
    <property type="molecule type" value="Genomic_DNA"/>
</dbReference>
<feature type="compositionally biased region" description="Pro residues" evidence="1">
    <location>
        <begin position="53"/>
        <end position="74"/>
    </location>
</feature>
<evidence type="ECO:0000256" key="1">
    <source>
        <dbReference type="SAM" id="MobiDB-lite"/>
    </source>
</evidence>
<evidence type="ECO:0000313" key="3">
    <source>
        <dbReference type="Proteomes" id="UP000477311"/>
    </source>
</evidence>
<evidence type="ECO:0000313" key="2">
    <source>
        <dbReference type="EMBL" id="NGO38982.1"/>
    </source>
</evidence>
<name>A0A6M1RVZ8_9BACT</name>
<gene>
    <name evidence="2" type="ORF">G4L39_06175</name>
</gene>
<reference evidence="2 3" key="1">
    <citation type="submission" date="2020-02" db="EMBL/GenBank/DDBJ databases">
        <title>Draft genome sequence of Limisphaera ngatamarikiensis NGM72.4T, a thermophilic Verrucomicrobia grouped in subdivision 3.</title>
        <authorList>
            <person name="Carere C.R."/>
            <person name="Steen J."/>
            <person name="Hugenholtz P."/>
            <person name="Stott M.B."/>
        </authorList>
    </citation>
    <scope>NUCLEOTIDE SEQUENCE [LARGE SCALE GENOMIC DNA]</scope>
    <source>
        <strain evidence="2 3">NGM72.4</strain>
    </source>
</reference>
<dbReference type="AlphaFoldDB" id="A0A6M1RVZ8"/>